<gene>
    <name evidence="5 7" type="primary">rplX</name>
    <name evidence="7" type="ORF">J0M35_03910</name>
</gene>
<dbReference type="EMBL" id="JAFLCK010000003">
    <property type="protein sequence ID" value="MBN8659485.1"/>
    <property type="molecule type" value="Genomic_DNA"/>
</dbReference>
<reference evidence="7" key="1">
    <citation type="submission" date="2021-02" db="EMBL/GenBank/DDBJ databases">
        <title>Genome-Resolved Metagenomics of a Microbial Community Performing Photosynthetic Biological Nutrient Removal.</title>
        <authorList>
            <person name="Mcdaniel E.A."/>
        </authorList>
    </citation>
    <scope>NUCLEOTIDE SEQUENCE</scope>
    <source>
        <strain evidence="7">UWPOB_OBS1</strain>
    </source>
</reference>
<name>A0A8J7TK49_9BACT</name>
<sequence length="150" mass="16320">MTANSTEGRSKRFTNSAIKTKVKMGNKVVVSRALVKPAATNLVPHIHVKRGDLVMVISGARTRTKKDGTKLEGDRGKIGKVLKVFPKTGKIVVEGVNIQTRHQKSKAAYGGQQGGIIKEEAPIFASKVMLYSNEKKKPVRAEARKTLGLE</sequence>
<dbReference type="PANTHER" id="PTHR12903">
    <property type="entry name" value="MITOCHONDRIAL RIBOSOMAL PROTEIN L24"/>
    <property type="match status" value="1"/>
</dbReference>
<dbReference type="AlphaFoldDB" id="A0A8J7TK49"/>
<keyword evidence="5" id="KW-0694">RNA-binding</keyword>
<dbReference type="InterPro" id="IPR057264">
    <property type="entry name" value="Ribosomal_uL24_C"/>
</dbReference>
<comment type="function">
    <text evidence="5">One of two assembly initiator proteins, it binds directly to the 5'-end of the 23S rRNA, where it nucleates assembly of the 50S subunit.</text>
</comment>
<protein>
    <recommendedName>
        <fullName evidence="4 5">Large ribosomal subunit protein uL24</fullName>
    </recommendedName>
</protein>
<evidence type="ECO:0000256" key="4">
    <source>
        <dbReference type="ARBA" id="ARBA00035206"/>
    </source>
</evidence>
<comment type="function">
    <text evidence="5">One of the proteins that surrounds the polypeptide exit tunnel on the outside of the subunit.</text>
</comment>
<dbReference type="Gene3D" id="2.30.30.30">
    <property type="match status" value="1"/>
</dbReference>
<dbReference type="GO" id="GO:0003735">
    <property type="term" value="F:structural constituent of ribosome"/>
    <property type="evidence" value="ECO:0007669"/>
    <property type="project" value="InterPro"/>
</dbReference>
<comment type="similarity">
    <text evidence="1 5">Belongs to the universal ribosomal protein uL24 family.</text>
</comment>
<dbReference type="GO" id="GO:0005840">
    <property type="term" value="C:ribosome"/>
    <property type="evidence" value="ECO:0007669"/>
    <property type="project" value="UniProtKB-KW"/>
</dbReference>
<evidence type="ECO:0000259" key="6">
    <source>
        <dbReference type="Pfam" id="PF17136"/>
    </source>
</evidence>
<accession>A0A8J7TK49</accession>
<dbReference type="NCBIfam" id="TIGR01079">
    <property type="entry name" value="rplX_bact"/>
    <property type="match status" value="1"/>
</dbReference>
<comment type="caution">
    <text evidence="7">The sequence shown here is derived from an EMBL/GenBank/DDBJ whole genome shotgun (WGS) entry which is preliminary data.</text>
</comment>
<dbReference type="InterPro" id="IPR014722">
    <property type="entry name" value="Rib_uL2_dom2"/>
</dbReference>
<evidence type="ECO:0000256" key="2">
    <source>
        <dbReference type="ARBA" id="ARBA00022980"/>
    </source>
</evidence>
<feature type="domain" description="Large ribosomal subunit protein uL24 C-terminal" evidence="6">
    <location>
        <begin position="96"/>
        <end position="143"/>
    </location>
</feature>
<dbReference type="HAMAP" id="MF_01326_B">
    <property type="entry name" value="Ribosomal_uL24_B"/>
    <property type="match status" value="1"/>
</dbReference>
<organism evidence="7 8">
    <name type="scientific">Candidatus Obscuribacter phosphatis</name>
    <dbReference type="NCBI Taxonomy" id="1906157"/>
    <lineage>
        <taxon>Bacteria</taxon>
        <taxon>Bacillati</taxon>
        <taxon>Candidatus Melainabacteria</taxon>
        <taxon>Candidatus Obscuribacterales</taxon>
        <taxon>Candidatus Obscuribacteraceae</taxon>
        <taxon>Candidatus Obscuribacter</taxon>
    </lineage>
</organism>
<evidence type="ECO:0000256" key="5">
    <source>
        <dbReference type="HAMAP-Rule" id="MF_01326"/>
    </source>
</evidence>
<comment type="subunit">
    <text evidence="5">Part of the 50S ribosomal subunit.</text>
</comment>
<dbReference type="InterPro" id="IPR008991">
    <property type="entry name" value="Translation_prot_SH3-like_sf"/>
</dbReference>
<keyword evidence="3 5" id="KW-0687">Ribonucleoprotein</keyword>
<keyword evidence="5" id="KW-0699">rRNA-binding</keyword>
<proteinExistence type="inferred from homology"/>
<dbReference type="GO" id="GO:0006412">
    <property type="term" value="P:translation"/>
    <property type="evidence" value="ECO:0007669"/>
    <property type="project" value="UniProtKB-UniRule"/>
</dbReference>
<evidence type="ECO:0000256" key="3">
    <source>
        <dbReference type="ARBA" id="ARBA00023274"/>
    </source>
</evidence>
<dbReference type="SUPFAM" id="SSF50104">
    <property type="entry name" value="Translation proteins SH3-like domain"/>
    <property type="match status" value="1"/>
</dbReference>
<dbReference type="Pfam" id="PF17136">
    <property type="entry name" value="ribosomal_L24"/>
    <property type="match status" value="1"/>
</dbReference>
<dbReference type="CDD" id="cd06089">
    <property type="entry name" value="KOW_RPL26"/>
    <property type="match status" value="1"/>
</dbReference>
<dbReference type="GO" id="GO:1990904">
    <property type="term" value="C:ribonucleoprotein complex"/>
    <property type="evidence" value="ECO:0007669"/>
    <property type="project" value="UniProtKB-KW"/>
</dbReference>
<dbReference type="GO" id="GO:0019843">
    <property type="term" value="F:rRNA binding"/>
    <property type="evidence" value="ECO:0007669"/>
    <property type="project" value="UniProtKB-UniRule"/>
</dbReference>
<dbReference type="InterPro" id="IPR041988">
    <property type="entry name" value="Ribosomal_uL24_KOW"/>
</dbReference>
<keyword evidence="2 5" id="KW-0689">Ribosomal protein</keyword>
<dbReference type="InterPro" id="IPR003256">
    <property type="entry name" value="Ribosomal_uL24"/>
</dbReference>
<evidence type="ECO:0000313" key="8">
    <source>
        <dbReference type="Proteomes" id="UP000664277"/>
    </source>
</evidence>
<evidence type="ECO:0000313" key="7">
    <source>
        <dbReference type="EMBL" id="MBN8659485.1"/>
    </source>
</evidence>
<dbReference type="Proteomes" id="UP000664277">
    <property type="component" value="Unassembled WGS sequence"/>
</dbReference>
<evidence type="ECO:0000256" key="1">
    <source>
        <dbReference type="ARBA" id="ARBA00010618"/>
    </source>
</evidence>